<feature type="compositionally biased region" description="Basic residues" evidence="6">
    <location>
        <begin position="144"/>
        <end position="168"/>
    </location>
</feature>
<evidence type="ECO:0000256" key="5">
    <source>
        <dbReference type="ARBA" id="ARBA00022840"/>
    </source>
</evidence>
<reference evidence="8 9" key="1">
    <citation type="submission" date="2013-09" db="EMBL/GenBank/DDBJ databases">
        <title>Genome sequencing of Phaeobacter antarcticus sp. nov. SM1211.</title>
        <authorList>
            <person name="Zhang X.-Y."/>
            <person name="Liu C."/>
            <person name="Chen X.-L."/>
            <person name="Xie B.-B."/>
            <person name="Qin Q.-L."/>
            <person name="Rong J.-C."/>
            <person name="Zhang Y.-Z."/>
        </authorList>
    </citation>
    <scope>NUCLEOTIDE SEQUENCE [LARGE SCALE GENOMIC DNA]</scope>
    <source>
        <strain evidence="8 9">SM1211</strain>
    </source>
</reference>
<comment type="subcellular location">
    <subcellularLocation>
        <location evidence="1">Cell inner membrane</location>
        <topology evidence="1">Peripheral membrane protein</topology>
    </subcellularLocation>
</comment>
<dbReference type="GO" id="GO:0005886">
    <property type="term" value="C:plasma membrane"/>
    <property type="evidence" value="ECO:0007669"/>
    <property type="project" value="UniProtKB-SubCell"/>
</dbReference>
<evidence type="ECO:0000256" key="4">
    <source>
        <dbReference type="ARBA" id="ARBA00022741"/>
    </source>
</evidence>
<dbReference type="InterPro" id="IPR013563">
    <property type="entry name" value="Oligopep_ABC_C"/>
</dbReference>
<dbReference type="SUPFAM" id="SSF52540">
    <property type="entry name" value="P-loop containing nucleoside triphosphate hydrolases"/>
    <property type="match status" value="1"/>
</dbReference>
<sequence>MLTLLDLVKLPHSFAPRMPHQLSGGLKQRVGISRAFAGNSRVVVAYEPISALDVSVQAAVADLLMEIQRTHRTTTVIISHDPSIVRYLSERILVIYLGHVVELGTTEQIFSPPYHPYTAALLSAAPIADTGVQNKRIPLDGKPRRPWPRHRTARSRRAAAGNRKYRAT</sequence>
<dbReference type="GO" id="GO:0015833">
    <property type="term" value="P:peptide transport"/>
    <property type="evidence" value="ECO:0007669"/>
    <property type="project" value="InterPro"/>
</dbReference>
<comment type="caution">
    <text evidence="8">The sequence shown here is derived from an EMBL/GenBank/DDBJ whole genome shotgun (WGS) entry which is preliminary data.</text>
</comment>
<evidence type="ECO:0000256" key="6">
    <source>
        <dbReference type="SAM" id="MobiDB-lite"/>
    </source>
</evidence>
<comment type="similarity">
    <text evidence="2">Belongs to the ABC transporter superfamily.</text>
</comment>
<dbReference type="PANTHER" id="PTHR43776">
    <property type="entry name" value="TRANSPORT ATP-BINDING PROTEIN"/>
    <property type="match status" value="1"/>
</dbReference>
<accession>A0A2G8RGW3</accession>
<dbReference type="PANTHER" id="PTHR43776:SF7">
    <property type="entry name" value="D,D-DIPEPTIDE TRANSPORT ATP-BINDING PROTEIN DDPF-RELATED"/>
    <property type="match status" value="1"/>
</dbReference>
<dbReference type="InterPro" id="IPR050319">
    <property type="entry name" value="ABC_transp_ATP-bind"/>
</dbReference>
<evidence type="ECO:0000256" key="1">
    <source>
        <dbReference type="ARBA" id="ARBA00004417"/>
    </source>
</evidence>
<dbReference type="Pfam" id="PF08352">
    <property type="entry name" value="oligo_HPY"/>
    <property type="match status" value="1"/>
</dbReference>
<dbReference type="InterPro" id="IPR027417">
    <property type="entry name" value="P-loop_NTPase"/>
</dbReference>
<keyword evidence="3" id="KW-0813">Transport</keyword>
<gene>
    <name evidence="8" type="ORF">P775_09360</name>
</gene>
<evidence type="ECO:0000313" key="8">
    <source>
        <dbReference type="EMBL" id="PIL20723.1"/>
    </source>
</evidence>
<evidence type="ECO:0000256" key="3">
    <source>
        <dbReference type="ARBA" id="ARBA00022448"/>
    </source>
</evidence>
<feature type="region of interest" description="Disordered" evidence="6">
    <location>
        <begin position="134"/>
        <end position="168"/>
    </location>
</feature>
<keyword evidence="9" id="KW-1185">Reference proteome</keyword>
<evidence type="ECO:0000259" key="7">
    <source>
        <dbReference type="Pfam" id="PF08352"/>
    </source>
</evidence>
<dbReference type="GO" id="GO:0005524">
    <property type="term" value="F:ATP binding"/>
    <property type="evidence" value="ECO:0007669"/>
    <property type="project" value="UniProtKB-KW"/>
</dbReference>
<proteinExistence type="inferred from homology"/>
<feature type="domain" description="Oligopeptide/dipeptide ABC transporter C-terminal" evidence="7">
    <location>
        <begin position="101"/>
        <end position="136"/>
    </location>
</feature>
<evidence type="ECO:0000256" key="2">
    <source>
        <dbReference type="ARBA" id="ARBA00005417"/>
    </source>
</evidence>
<dbReference type="Gene3D" id="3.40.50.300">
    <property type="entry name" value="P-loop containing nucleotide triphosphate hydrolases"/>
    <property type="match status" value="1"/>
</dbReference>
<dbReference type="EMBL" id="AWWI01000060">
    <property type="protein sequence ID" value="PIL20723.1"/>
    <property type="molecule type" value="Genomic_DNA"/>
</dbReference>
<organism evidence="8 9">
    <name type="scientific">Puniceibacterium antarcticum</name>
    <dbReference type="NCBI Taxonomy" id="1206336"/>
    <lineage>
        <taxon>Bacteria</taxon>
        <taxon>Pseudomonadati</taxon>
        <taxon>Pseudomonadota</taxon>
        <taxon>Alphaproteobacteria</taxon>
        <taxon>Rhodobacterales</taxon>
        <taxon>Paracoccaceae</taxon>
        <taxon>Puniceibacterium</taxon>
    </lineage>
</organism>
<dbReference type="AlphaFoldDB" id="A0A2G8RGW3"/>
<dbReference type="Proteomes" id="UP000231259">
    <property type="component" value="Unassembled WGS sequence"/>
</dbReference>
<evidence type="ECO:0000313" key="9">
    <source>
        <dbReference type="Proteomes" id="UP000231259"/>
    </source>
</evidence>
<keyword evidence="4" id="KW-0547">Nucleotide-binding</keyword>
<keyword evidence="5" id="KW-0067">ATP-binding</keyword>
<protein>
    <recommendedName>
        <fullName evidence="7">Oligopeptide/dipeptide ABC transporter C-terminal domain-containing protein</fullName>
    </recommendedName>
</protein>
<name>A0A2G8RGW3_9RHOB</name>